<dbReference type="Gene3D" id="1.20.1640.10">
    <property type="entry name" value="Multidrug efflux transporter AcrB transmembrane domain"/>
    <property type="match status" value="2"/>
</dbReference>
<evidence type="ECO:0000256" key="8">
    <source>
        <dbReference type="SAM" id="Phobius"/>
    </source>
</evidence>
<evidence type="ECO:0000256" key="3">
    <source>
        <dbReference type="ARBA" id="ARBA00022475"/>
    </source>
</evidence>
<dbReference type="EMBL" id="BAABLO010000001">
    <property type="protein sequence ID" value="GAA4712417.1"/>
    <property type="molecule type" value="Genomic_DNA"/>
</dbReference>
<feature type="transmembrane region" description="Helical" evidence="8">
    <location>
        <begin position="383"/>
        <end position="405"/>
    </location>
</feature>
<feature type="transmembrane region" description="Helical" evidence="8">
    <location>
        <begin position="553"/>
        <end position="574"/>
    </location>
</feature>
<dbReference type="RefSeq" id="WP_345501024.1">
    <property type="nucleotide sequence ID" value="NZ_BAABLO010000001.1"/>
</dbReference>
<evidence type="ECO:0000313" key="10">
    <source>
        <dbReference type="EMBL" id="GAA4712417.1"/>
    </source>
</evidence>
<keyword evidence="5 8" id="KW-1133">Transmembrane helix</keyword>
<sequence length="723" mass="73590">MSGGHGFSGAGRVLGRLVGPRVKWLVVVAAVLVSAAAFAFAGQPKAVSTTAASLPDSAEAAQVAALREQLPSSGVTPAIVVYKAASGEVDTQAVEASRARAVAAVQKWAPTSAGAGGGAPATTIPPQLSKDKGTALVLVPLKADLPDGDNSEAVKALRAAVREGLPQGLTATVTGGPAFGADIGAVFDGADIRLLGATAGVVALLLLVTYRSPWLWLVPLTVVGTGDQVASKALTVLSRISEVRADGAVTGITSVLVFGAGTNYALLLIARYREELRRTEDRHDAMRAALGSAAPAILASGGTVILALLSLGLAEDPFAQSLGYAGAMGIAVALLYALLVLPAAMVLFGRRLFWPFVPRVGTLDPSHAGVWRRLGDAVTGRPVVVGLAAVAVLVTLALGGLSLSVGQSPNEQFLEKPEAVVGQEQLAAAFPAGTSEPATIIARASTADAVTKAAQGVAGVQEVRKAGGGDQLVELSAVLDASPGTTKAFDQVRALRTAVHAVPGADALVGGTDAEALDARTTADRDRWLLFPLILGIVVVVLLLLLRSVVAALVLVATVIATYVASMGASWFAFQHLLDYPPLAVSTPLLAFLFLVALGVDYNIFLTTRAREEAAGGSHARESIVMALAVTGGVITSAGILLAAVFAVLGVLPLVQLAQIGVIVGFGVLLDTLLVRSVLVPAVVSLLGERFWWPSHPADRAAGQAAGRSADRAGSAAEPEVSH</sequence>
<organism evidence="10 11">
    <name type="scientific">Pedococcus ginsenosidimutans</name>
    <dbReference type="NCBI Taxonomy" id="490570"/>
    <lineage>
        <taxon>Bacteria</taxon>
        <taxon>Bacillati</taxon>
        <taxon>Actinomycetota</taxon>
        <taxon>Actinomycetes</taxon>
        <taxon>Micrococcales</taxon>
        <taxon>Intrasporangiaceae</taxon>
        <taxon>Pedococcus</taxon>
    </lineage>
</organism>
<dbReference type="InterPro" id="IPR050545">
    <property type="entry name" value="Mycobact_MmpL"/>
</dbReference>
<dbReference type="PROSITE" id="PS50156">
    <property type="entry name" value="SSD"/>
    <property type="match status" value="2"/>
</dbReference>
<name>A0ABP8XRK8_9MICO</name>
<dbReference type="InterPro" id="IPR000731">
    <property type="entry name" value="SSD"/>
</dbReference>
<feature type="domain" description="SSD" evidence="9">
    <location>
        <begin position="552"/>
        <end position="686"/>
    </location>
</feature>
<feature type="transmembrane region" description="Helical" evidence="8">
    <location>
        <begin position="324"/>
        <end position="349"/>
    </location>
</feature>
<accession>A0ABP8XRK8</accession>
<dbReference type="Proteomes" id="UP001500556">
    <property type="component" value="Unassembled WGS sequence"/>
</dbReference>
<keyword evidence="3" id="KW-1003">Cell membrane</keyword>
<keyword evidence="11" id="KW-1185">Reference proteome</keyword>
<feature type="transmembrane region" description="Helical" evidence="8">
    <location>
        <begin position="580"/>
        <end position="604"/>
    </location>
</feature>
<feature type="transmembrane region" description="Helical" evidence="8">
    <location>
        <begin position="528"/>
        <end position="546"/>
    </location>
</feature>
<proteinExistence type="inferred from homology"/>
<evidence type="ECO:0000259" key="9">
    <source>
        <dbReference type="PROSITE" id="PS50156"/>
    </source>
</evidence>
<comment type="subcellular location">
    <subcellularLocation>
        <location evidence="1">Cell membrane</location>
        <topology evidence="1">Multi-pass membrane protein</topology>
    </subcellularLocation>
</comment>
<dbReference type="PANTHER" id="PTHR33406:SF6">
    <property type="entry name" value="MEMBRANE PROTEIN YDGH-RELATED"/>
    <property type="match status" value="1"/>
</dbReference>
<feature type="transmembrane region" description="Helical" evidence="8">
    <location>
        <begin position="658"/>
        <end position="687"/>
    </location>
</feature>
<reference evidence="11" key="1">
    <citation type="journal article" date="2019" name="Int. J. Syst. Evol. Microbiol.">
        <title>The Global Catalogue of Microorganisms (GCM) 10K type strain sequencing project: providing services to taxonomists for standard genome sequencing and annotation.</title>
        <authorList>
            <consortium name="The Broad Institute Genomics Platform"/>
            <consortium name="The Broad Institute Genome Sequencing Center for Infectious Disease"/>
            <person name="Wu L."/>
            <person name="Ma J."/>
        </authorList>
    </citation>
    <scope>NUCLEOTIDE SEQUENCE [LARGE SCALE GENOMIC DNA]</scope>
    <source>
        <strain evidence="11">JCM 18961</strain>
    </source>
</reference>
<dbReference type="InterPro" id="IPR004869">
    <property type="entry name" value="MMPL_dom"/>
</dbReference>
<comment type="similarity">
    <text evidence="2">Belongs to the resistance-nodulation-cell division (RND) (TC 2.A.6) family. MmpL subfamily.</text>
</comment>
<evidence type="ECO:0000256" key="7">
    <source>
        <dbReference type="SAM" id="MobiDB-lite"/>
    </source>
</evidence>
<feature type="region of interest" description="Disordered" evidence="7">
    <location>
        <begin position="703"/>
        <end position="723"/>
    </location>
</feature>
<feature type="compositionally biased region" description="Low complexity" evidence="7">
    <location>
        <begin position="703"/>
        <end position="717"/>
    </location>
</feature>
<evidence type="ECO:0000256" key="4">
    <source>
        <dbReference type="ARBA" id="ARBA00022692"/>
    </source>
</evidence>
<feature type="transmembrane region" description="Helical" evidence="8">
    <location>
        <begin position="192"/>
        <end position="210"/>
    </location>
</feature>
<feature type="transmembrane region" description="Helical" evidence="8">
    <location>
        <begin position="625"/>
        <end position="652"/>
    </location>
</feature>
<dbReference type="SUPFAM" id="SSF82866">
    <property type="entry name" value="Multidrug efflux transporter AcrB transmembrane domain"/>
    <property type="match status" value="2"/>
</dbReference>
<evidence type="ECO:0000256" key="1">
    <source>
        <dbReference type="ARBA" id="ARBA00004651"/>
    </source>
</evidence>
<dbReference type="PANTHER" id="PTHR33406">
    <property type="entry name" value="MEMBRANE PROTEIN MJ1562-RELATED"/>
    <property type="match status" value="1"/>
</dbReference>
<feature type="transmembrane region" description="Helical" evidence="8">
    <location>
        <begin position="290"/>
        <end position="312"/>
    </location>
</feature>
<comment type="caution">
    <text evidence="10">The sequence shown here is derived from an EMBL/GenBank/DDBJ whole genome shotgun (WGS) entry which is preliminary data.</text>
</comment>
<evidence type="ECO:0000313" key="11">
    <source>
        <dbReference type="Proteomes" id="UP001500556"/>
    </source>
</evidence>
<protein>
    <submittedName>
        <fullName evidence="10">MMPL family transporter</fullName>
    </submittedName>
</protein>
<keyword evidence="4 8" id="KW-0812">Transmembrane</keyword>
<evidence type="ECO:0000256" key="5">
    <source>
        <dbReference type="ARBA" id="ARBA00022989"/>
    </source>
</evidence>
<evidence type="ECO:0000256" key="6">
    <source>
        <dbReference type="ARBA" id="ARBA00023136"/>
    </source>
</evidence>
<keyword evidence="6 8" id="KW-0472">Membrane</keyword>
<dbReference type="Pfam" id="PF03176">
    <property type="entry name" value="MMPL"/>
    <property type="match status" value="2"/>
</dbReference>
<gene>
    <name evidence="10" type="ORF">GCM10025782_05650</name>
</gene>
<feature type="domain" description="SSD" evidence="9">
    <location>
        <begin position="248"/>
        <end position="347"/>
    </location>
</feature>
<evidence type="ECO:0000256" key="2">
    <source>
        <dbReference type="ARBA" id="ARBA00010157"/>
    </source>
</evidence>
<feature type="transmembrane region" description="Helical" evidence="8">
    <location>
        <begin position="22"/>
        <end position="41"/>
    </location>
</feature>
<feature type="transmembrane region" description="Helical" evidence="8">
    <location>
        <begin position="248"/>
        <end position="269"/>
    </location>
</feature>